<organism evidence="1 2">
    <name type="scientific">Gordoniibacillus kamchatkensis</name>
    <dbReference type="NCBI Taxonomy" id="1590651"/>
    <lineage>
        <taxon>Bacteria</taxon>
        <taxon>Bacillati</taxon>
        <taxon>Bacillota</taxon>
        <taxon>Bacilli</taxon>
        <taxon>Bacillales</taxon>
        <taxon>Paenibacillaceae</taxon>
        <taxon>Gordoniibacillus</taxon>
    </lineage>
</organism>
<name>A0ABR5AGM5_9BACL</name>
<protein>
    <submittedName>
        <fullName evidence="1">Uncharacterized protein</fullName>
    </submittedName>
</protein>
<keyword evidence="2" id="KW-1185">Reference proteome</keyword>
<dbReference type="EMBL" id="JXAK01000026">
    <property type="protein sequence ID" value="KIL40142.1"/>
    <property type="molecule type" value="Genomic_DNA"/>
</dbReference>
<dbReference type="Proteomes" id="UP000031967">
    <property type="component" value="Unassembled WGS sequence"/>
</dbReference>
<proteinExistence type="predicted"/>
<evidence type="ECO:0000313" key="2">
    <source>
        <dbReference type="Proteomes" id="UP000031967"/>
    </source>
</evidence>
<evidence type="ECO:0000313" key="1">
    <source>
        <dbReference type="EMBL" id="KIL40142.1"/>
    </source>
</evidence>
<reference evidence="1 2" key="1">
    <citation type="submission" date="2014-12" db="EMBL/GenBank/DDBJ databases">
        <title>Draft genome sequence of Paenibacillus kamchatkensis strain B-2647.</title>
        <authorList>
            <person name="Karlyshev A.V."/>
            <person name="Kudryashova E.B."/>
        </authorList>
    </citation>
    <scope>NUCLEOTIDE SEQUENCE [LARGE SCALE GENOMIC DNA]</scope>
    <source>
        <strain evidence="1 2">VKM B-2647</strain>
    </source>
</reference>
<dbReference type="RefSeq" id="WP_041048505.1">
    <property type="nucleotide sequence ID" value="NZ_JXAK01000026.1"/>
</dbReference>
<accession>A0ABR5AGM5</accession>
<sequence length="116" mass="13004">MEQKNKGNDLSFNDAHGEHFSKTRTFFELLLADPTIDLEAETNHSFSDTLQKIRYSIEVLEQHGTNAINLAEVVTLLMQARGLTSSATDLMNHVLAGGTLDDFFEQQESFGEGERQ</sequence>
<comment type="caution">
    <text evidence="1">The sequence shown here is derived from an EMBL/GenBank/DDBJ whole genome shotgun (WGS) entry which is preliminary data.</text>
</comment>
<gene>
    <name evidence="1" type="ORF">SD70_15855</name>
</gene>